<evidence type="ECO:0008006" key="3">
    <source>
        <dbReference type="Google" id="ProtNLM"/>
    </source>
</evidence>
<proteinExistence type="predicted"/>
<evidence type="ECO:0000313" key="2">
    <source>
        <dbReference type="Proteomes" id="UP000198287"/>
    </source>
</evidence>
<dbReference type="EMBL" id="LNIX01000011">
    <property type="protein sequence ID" value="OXA48917.1"/>
    <property type="molecule type" value="Genomic_DNA"/>
</dbReference>
<name>A0A226DW28_FOLCA</name>
<organism evidence="1 2">
    <name type="scientific">Folsomia candida</name>
    <name type="common">Springtail</name>
    <dbReference type="NCBI Taxonomy" id="158441"/>
    <lineage>
        <taxon>Eukaryota</taxon>
        <taxon>Metazoa</taxon>
        <taxon>Ecdysozoa</taxon>
        <taxon>Arthropoda</taxon>
        <taxon>Hexapoda</taxon>
        <taxon>Collembola</taxon>
        <taxon>Entomobryomorpha</taxon>
        <taxon>Isotomoidea</taxon>
        <taxon>Isotomidae</taxon>
        <taxon>Proisotominae</taxon>
        <taxon>Folsomia</taxon>
    </lineage>
</organism>
<evidence type="ECO:0000313" key="1">
    <source>
        <dbReference type="EMBL" id="OXA48917.1"/>
    </source>
</evidence>
<gene>
    <name evidence="1" type="ORF">Fcan01_16248</name>
</gene>
<sequence length="165" mass="19231">MLDEESVKEGKVCEPKTWDGLDWEWLRSVPTWYFVYWSRLDLYRSATFMTQRPINTLTEDDVMKANCVWDAKNSKLSAFGVKDLDFSLVLDDEKRVVFGEDRQTLVFSDNKSYIFGATDWADGQQSWGLWMTEKELTNDLKEKALSHAKQLGFDTKLAVETKFTD</sequence>
<keyword evidence="2" id="KW-1185">Reference proteome</keyword>
<accession>A0A226DW28</accession>
<dbReference type="AlphaFoldDB" id="A0A226DW28"/>
<dbReference type="Proteomes" id="UP000198287">
    <property type="component" value="Unassembled WGS sequence"/>
</dbReference>
<comment type="caution">
    <text evidence="1">The sequence shown here is derived from an EMBL/GenBank/DDBJ whole genome shotgun (WGS) entry which is preliminary data.</text>
</comment>
<reference evidence="1 2" key="1">
    <citation type="submission" date="2015-12" db="EMBL/GenBank/DDBJ databases">
        <title>The genome of Folsomia candida.</title>
        <authorList>
            <person name="Faddeeva A."/>
            <person name="Derks M.F."/>
            <person name="Anvar Y."/>
            <person name="Smit S."/>
            <person name="Van Straalen N."/>
            <person name="Roelofs D."/>
        </authorList>
    </citation>
    <scope>NUCLEOTIDE SEQUENCE [LARGE SCALE GENOMIC DNA]</scope>
    <source>
        <strain evidence="1 2">VU population</strain>
        <tissue evidence="1">Whole body</tissue>
    </source>
</reference>
<protein>
    <recommendedName>
        <fullName evidence="3">Lipocalin/cytosolic fatty-acid binding domain-containing protein</fullName>
    </recommendedName>
</protein>